<protein>
    <submittedName>
        <fullName evidence="1">Uncharacterized protein</fullName>
    </submittedName>
</protein>
<dbReference type="PANTHER" id="PTHR34133:SF8">
    <property type="entry name" value="OS07G0633000 PROTEIN"/>
    <property type="match status" value="1"/>
</dbReference>
<sequence>MYITSPPSLKTGLHERPNRVASGEKEEWAVAYVRLSLSSDAISYSSSISTDMPLYEPPEVSFDEYLLDCARMFHAMFPDESRSQRPSDTKWELRGLERGYASASFDLGIRGSLYTDRRVRD</sequence>
<name>Q9FRM6_ORYSJ</name>
<dbReference type="EMBL" id="AC018727">
    <property type="protein sequence ID" value="AAG46180.2"/>
    <property type="molecule type" value="Genomic_DNA"/>
</dbReference>
<gene>
    <name evidence="1" type="primary">OSJNBa0056G17.29</name>
</gene>
<evidence type="ECO:0000313" key="1">
    <source>
        <dbReference type="EMBL" id="AAG46180.2"/>
    </source>
</evidence>
<dbReference type="Proteomes" id="UP000000763">
    <property type="component" value="Chromosome 10"/>
</dbReference>
<dbReference type="AlphaFoldDB" id="Q9FRM6"/>
<evidence type="ECO:0000313" key="2">
    <source>
        <dbReference type="Proteomes" id="UP000000763"/>
    </source>
</evidence>
<dbReference type="PANTHER" id="PTHR34133">
    <property type="entry name" value="OS07G0633000 PROTEIN"/>
    <property type="match status" value="1"/>
</dbReference>
<reference evidence="2" key="1">
    <citation type="journal article" date="2005" name="Nature">
        <title>The map-based sequence of the rice genome.</title>
        <authorList>
            <consortium name="International rice genome sequencing project (IRGSP)"/>
            <person name="Matsumoto T."/>
            <person name="Wu J."/>
            <person name="Kanamori H."/>
            <person name="Katayose Y."/>
            <person name="Fujisawa M."/>
            <person name="Namiki N."/>
            <person name="Mizuno H."/>
            <person name="Yamamoto K."/>
            <person name="Antonio B.A."/>
            <person name="Baba T."/>
            <person name="Sakata K."/>
            <person name="Nagamura Y."/>
            <person name="Aoki H."/>
            <person name="Arikawa K."/>
            <person name="Arita K."/>
            <person name="Bito T."/>
            <person name="Chiden Y."/>
            <person name="Fujitsuka N."/>
            <person name="Fukunaka R."/>
            <person name="Hamada M."/>
            <person name="Harada C."/>
            <person name="Hayashi A."/>
            <person name="Hijishita S."/>
            <person name="Honda M."/>
            <person name="Hosokawa S."/>
            <person name="Ichikawa Y."/>
            <person name="Idonuma A."/>
            <person name="Iijima M."/>
            <person name="Ikeda M."/>
            <person name="Ikeno M."/>
            <person name="Ito K."/>
            <person name="Ito S."/>
            <person name="Ito T."/>
            <person name="Ito Y."/>
            <person name="Ito Y."/>
            <person name="Iwabuchi A."/>
            <person name="Kamiya K."/>
            <person name="Karasawa W."/>
            <person name="Kurita K."/>
            <person name="Katagiri S."/>
            <person name="Kikuta A."/>
            <person name="Kobayashi H."/>
            <person name="Kobayashi N."/>
            <person name="Machita K."/>
            <person name="Maehara T."/>
            <person name="Masukawa M."/>
            <person name="Mizubayashi T."/>
            <person name="Mukai Y."/>
            <person name="Nagasaki H."/>
            <person name="Nagata Y."/>
            <person name="Naito S."/>
            <person name="Nakashima M."/>
            <person name="Nakama Y."/>
            <person name="Nakamichi Y."/>
            <person name="Nakamura M."/>
            <person name="Meguro A."/>
            <person name="Negishi M."/>
            <person name="Ohta I."/>
            <person name="Ohta T."/>
            <person name="Okamoto M."/>
            <person name="Ono N."/>
            <person name="Saji S."/>
            <person name="Sakaguchi M."/>
            <person name="Sakai K."/>
            <person name="Shibata M."/>
            <person name="Shimokawa T."/>
            <person name="Song J."/>
            <person name="Takazaki Y."/>
            <person name="Terasawa K."/>
            <person name="Tsugane M."/>
            <person name="Tsuji K."/>
            <person name="Ueda S."/>
            <person name="Waki K."/>
            <person name="Yamagata H."/>
            <person name="Yamamoto M."/>
            <person name="Yamamoto S."/>
            <person name="Yamane H."/>
            <person name="Yoshiki S."/>
            <person name="Yoshihara R."/>
            <person name="Yukawa K."/>
            <person name="Zhong H."/>
            <person name="Yano M."/>
            <person name="Yuan Q."/>
            <person name="Ouyang S."/>
            <person name="Liu J."/>
            <person name="Jones K.M."/>
            <person name="Gansberger K."/>
            <person name="Moffat K."/>
            <person name="Hill J."/>
            <person name="Bera J."/>
            <person name="Fadrosh D."/>
            <person name="Jin S."/>
            <person name="Johri S."/>
            <person name="Kim M."/>
            <person name="Overton L."/>
            <person name="Reardon M."/>
            <person name="Tsitrin T."/>
            <person name="Vuong H."/>
            <person name="Weaver B."/>
            <person name="Ciecko A."/>
            <person name="Tallon L."/>
            <person name="Jackson J."/>
            <person name="Pai G."/>
            <person name="Aken S.V."/>
            <person name="Utterback T."/>
            <person name="Reidmuller S."/>
            <person name="Feldblyum T."/>
            <person name="Hsiao J."/>
            <person name="Zismann V."/>
            <person name="Iobst S."/>
            <person name="de Vazeille A.R."/>
            <person name="Buell C.R."/>
            <person name="Ying K."/>
            <person name="Li Y."/>
            <person name="Lu T."/>
            <person name="Huang Y."/>
            <person name="Zhao Q."/>
            <person name="Feng Q."/>
            <person name="Zhang L."/>
            <person name="Zhu J."/>
            <person name="Weng Q."/>
            <person name="Mu J."/>
            <person name="Lu Y."/>
            <person name="Fan D."/>
            <person name="Liu Y."/>
            <person name="Guan J."/>
            <person name="Zhang Y."/>
            <person name="Yu S."/>
            <person name="Liu X."/>
            <person name="Zhang Y."/>
            <person name="Hong G."/>
            <person name="Han B."/>
            <person name="Choisne N."/>
            <person name="Demange N."/>
            <person name="Orjeda G."/>
            <person name="Samain S."/>
            <person name="Cattolico L."/>
            <person name="Pelletier E."/>
            <person name="Couloux A."/>
            <person name="Segurens B."/>
            <person name="Wincker P."/>
            <person name="D'Hont A."/>
            <person name="Scarpelli C."/>
            <person name="Weissenbach J."/>
            <person name="Salanoubat M."/>
            <person name="Quetier F."/>
            <person name="Yu Y."/>
            <person name="Kim H.R."/>
            <person name="Rambo T."/>
            <person name="Currie J."/>
            <person name="Collura K."/>
            <person name="Luo M."/>
            <person name="Yang T."/>
            <person name="Ammiraju J.S.S."/>
            <person name="Engler F."/>
            <person name="Soderlund C."/>
            <person name="Wing R.A."/>
            <person name="Palmer L.E."/>
            <person name="de la Bastide M."/>
            <person name="Spiegel L."/>
            <person name="Nascimento L."/>
            <person name="Zutavern T."/>
            <person name="O'Shaughnessy A."/>
            <person name="Dike S."/>
            <person name="Dedhia N."/>
            <person name="Preston R."/>
            <person name="Balija V."/>
            <person name="McCombie W.R."/>
            <person name="Chow T."/>
            <person name="Chen H."/>
            <person name="Chung M."/>
            <person name="Chen C."/>
            <person name="Shaw J."/>
            <person name="Wu H."/>
            <person name="Hsiao K."/>
            <person name="Chao Y."/>
            <person name="Chu M."/>
            <person name="Cheng C."/>
            <person name="Hour A."/>
            <person name="Lee P."/>
            <person name="Lin S."/>
            <person name="Lin Y."/>
            <person name="Liou J."/>
            <person name="Liu S."/>
            <person name="Hsing Y."/>
            <person name="Raghuvanshi S."/>
            <person name="Mohanty A."/>
            <person name="Bharti A.K."/>
            <person name="Gaur A."/>
            <person name="Gupta V."/>
            <person name="Kumar D."/>
            <person name="Ravi V."/>
            <person name="Vij S."/>
            <person name="Kapur A."/>
            <person name="Khurana P."/>
            <person name="Khurana P."/>
            <person name="Khurana J.P."/>
            <person name="Tyagi A.K."/>
            <person name="Gaikwad K."/>
            <person name="Singh A."/>
            <person name="Dalal V."/>
            <person name="Srivastava S."/>
            <person name="Dixit A."/>
            <person name="Pal A.K."/>
            <person name="Ghazi I.A."/>
            <person name="Yadav M."/>
            <person name="Pandit A."/>
            <person name="Bhargava A."/>
            <person name="Sureshbabu K."/>
            <person name="Batra K."/>
            <person name="Sharma T.R."/>
            <person name="Mohapatra T."/>
            <person name="Singh N.K."/>
            <person name="Messing J."/>
            <person name="Nelson A.B."/>
            <person name="Fuks G."/>
            <person name="Kavchok S."/>
            <person name="Keizer G."/>
            <person name="Linton E."/>
            <person name="Llaca V."/>
            <person name="Song R."/>
            <person name="Tanyolac B."/>
            <person name="Young S."/>
            <person name="Ho-Il K."/>
            <person name="Hahn J.H."/>
            <person name="Sangsakoo G."/>
            <person name="Vanavichit A."/>
            <person name="de Mattos Luiz.A.T."/>
            <person name="Zimmer P.D."/>
            <person name="Malone G."/>
            <person name="Dellagostin O."/>
            <person name="de Oliveira A.C."/>
            <person name="Bevan M."/>
            <person name="Bancroft I."/>
            <person name="Minx P."/>
            <person name="Cordum H."/>
            <person name="Wilson R."/>
            <person name="Cheng Z."/>
            <person name="Jin W."/>
            <person name="Jiang J."/>
            <person name="Leong S.A."/>
            <person name="Iwama H."/>
            <person name="Gojobori T."/>
            <person name="Itoh T."/>
            <person name="Niimura Y."/>
            <person name="Fujii Y."/>
            <person name="Habara T."/>
            <person name="Sakai H."/>
            <person name="Sato Y."/>
            <person name="Wilson G."/>
            <person name="Kumar K."/>
            <person name="McCouch S."/>
            <person name="Juretic N."/>
            <person name="Hoen D."/>
            <person name="Wright S."/>
            <person name="Bruskiewich R."/>
            <person name="Bureau T."/>
            <person name="Miyao A."/>
            <person name="Hirochika H."/>
            <person name="Nishikawa T."/>
            <person name="Kadowaki K."/>
            <person name="Sugiura M."/>
            <person name="Burr B."/>
            <person name="Sasaki T."/>
        </authorList>
    </citation>
    <scope>NUCLEOTIDE SEQUENCE [LARGE SCALE GENOMIC DNA]</scope>
    <source>
        <strain evidence="2">cv. Nipponbare</strain>
    </source>
</reference>
<organism evidence="1 2">
    <name type="scientific">Oryza sativa subsp. japonica</name>
    <name type="common">Rice</name>
    <dbReference type="NCBI Taxonomy" id="39947"/>
    <lineage>
        <taxon>Eukaryota</taxon>
        <taxon>Viridiplantae</taxon>
        <taxon>Streptophyta</taxon>
        <taxon>Embryophyta</taxon>
        <taxon>Tracheophyta</taxon>
        <taxon>Spermatophyta</taxon>
        <taxon>Magnoliopsida</taxon>
        <taxon>Liliopsida</taxon>
        <taxon>Poales</taxon>
        <taxon>Poaceae</taxon>
        <taxon>BOP clade</taxon>
        <taxon>Oryzoideae</taxon>
        <taxon>Oryzeae</taxon>
        <taxon>Oryzinae</taxon>
        <taxon>Oryza</taxon>
        <taxon>Oryza sativa</taxon>
    </lineage>
</organism>
<reference evidence="2" key="2">
    <citation type="journal article" date="2008" name="Nucleic Acids Res.">
        <title>The rice annotation project database (RAP-DB): 2008 update.</title>
        <authorList>
            <consortium name="The rice annotation project (RAP)"/>
        </authorList>
    </citation>
    <scope>GENOME REANNOTATION</scope>
    <source>
        <strain evidence="2">cv. Nipponbare</strain>
    </source>
</reference>
<accession>Q9FRM6</accession>
<proteinExistence type="predicted"/>